<dbReference type="Proteomes" id="UP000327000">
    <property type="component" value="Unassembled WGS sequence"/>
</dbReference>
<reference evidence="1 2" key="1">
    <citation type="journal article" date="2019" name="Microb. Cell Fact.">
        <title>Exploring novel herbicidin analogues by transcriptional regulator overexpression and MS/MS molecular networking.</title>
        <authorList>
            <person name="Shi Y."/>
            <person name="Gu R."/>
            <person name="Li Y."/>
            <person name="Wang X."/>
            <person name="Ren W."/>
            <person name="Li X."/>
            <person name="Wang L."/>
            <person name="Xie Y."/>
            <person name="Hong B."/>
        </authorList>
    </citation>
    <scope>NUCLEOTIDE SEQUENCE [LARGE SCALE GENOMIC DNA]</scope>
    <source>
        <strain evidence="1 2">US-43</strain>
    </source>
</reference>
<organism evidence="1 2">
    <name type="scientific">Streptomyces mobaraensis</name>
    <name type="common">Streptoverticillium mobaraense</name>
    <dbReference type="NCBI Taxonomy" id="35621"/>
    <lineage>
        <taxon>Bacteria</taxon>
        <taxon>Bacillati</taxon>
        <taxon>Actinomycetota</taxon>
        <taxon>Actinomycetes</taxon>
        <taxon>Kitasatosporales</taxon>
        <taxon>Streptomycetaceae</taxon>
        <taxon>Streptomyces</taxon>
    </lineage>
</organism>
<comment type="caution">
    <text evidence="1">The sequence shown here is derived from an EMBL/GenBank/DDBJ whole genome shotgun (WGS) entry which is preliminary data.</text>
</comment>
<dbReference type="AlphaFoldDB" id="A0A5N5W595"/>
<dbReference type="EMBL" id="VOKX01000070">
    <property type="protein sequence ID" value="KAB7839492.1"/>
    <property type="molecule type" value="Genomic_DNA"/>
</dbReference>
<dbReference type="OrthoDB" id="4197853at2"/>
<keyword evidence="2" id="KW-1185">Reference proteome</keyword>
<gene>
    <name evidence="1" type="ORF">FRZ00_21370</name>
</gene>
<proteinExistence type="predicted"/>
<evidence type="ECO:0000313" key="2">
    <source>
        <dbReference type="Proteomes" id="UP000327000"/>
    </source>
</evidence>
<dbReference type="RefSeq" id="WP_152264605.1">
    <property type="nucleotide sequence ID" value="NZ_VOKX01000070.1"/>
</dbReference>
<name>A0A5N5W595_STRMB</name>
<protein>
    <submittedName>
        <fullName evidence="1">Uncharacterized protein</fullName>
    </submittedName>
</protein>
<evidence type="ECO:0000313" key="1">
    <source>
        <dbReference type="EMBL" id="KAB7839492.1"/>
    </source>
</evidence>
<accession>A0A5N5W595</accession>
<sequence>MGAIENHTALMYGYRLGGPADDWVGLASDLTRYSADGDSWLMPQVSWATDAMREENHSDHFASAAEERLVSFGLGELLLRTYSIGPDDEGLILAAVVREPDGKPLALDPVAMSDASQYDAPLARALSVLELHAHAAKPEWIWASHYA</sequence>